<evidence type="ECO:0000256" key="1">
    <source>
        <dbReference type="SAM" id="Coils"/>
    </source>
</evidence>
<dbReference type="EMBL" id="CAJVRL010000090">
    <property type="protein sequence ID" value="CAG8959200.1"/>
    <property type="molecule type" value="Genomic_DNA"/>
</dbReference>
<proteinExistence type="predicted"/>
<sequence length="1409" mass="162934">MESTESLTQCRALNVSDEKQCGEKATSVNGHFCSFHSKQCQALYRGYKTRNARLEKLDANPPPYLAETKIPLVNQTFADVETKEVCQELHDHLFLKFQLLDRVIRARKLHHSRFFSMDMDYGHERYLSSLQVQKATVTKALERLERRTAEVLYASELWFKWIRECQNSEEENREKEQKKVKQEAALWKRHWKATQERMRVFREKEDKLRQDNFLEAVYKERLAEKEDAGEDSGEDWDPIEEVLEDSRGNFIDLIKHFLWIESPIDVNEKNKAADNEETSTSSEVQAPSPAKTATPKKKTAGKSKAVEEKTPDKSLIETKDQMVERLRVGSEIDWQITQPMLVGSIQRPVLTKKTVTFSEDEITHLTREINDIKQLLFCRILLGHATLLPAALRANSIEEFLADEEVTGSALRDICLKMESPGLQEIRDACADLFRAEEEEDTPMPDAEAGSEDEDDEYNFKFRKQRGEMPDKWLSKREKAKAEKSAQAKVRGMPDMEQILGDIGSTAVDFGDLNKKATSQKKIKVKICGRTIWNYPSNKALSRGGWLQFCIIAKDSKLQDVIALCRNWDEFFELNILALWSYFPGQHWIEWVGGQPRQQMLQLGFITYYETIHPDAEMLTQKYQTGSRQRNVQRAHAAFEARNVICAHIKRDQVSRRLIQYLSMEAHQLLILVRDAETGNILVKPPEEERWIHRTKSGVGRASKNEWKVVTSVGPRFFEQMDRHRDWHFDFNEYYDVYVWDVDPGQPFPALYNVVQSYLYKAHRCKIGMDVYNPEKAILQTLCREEESNRVRDLRPEDKGMQSIWDHMMDQRTRFFYGEVPDLQKHYDEMEKKRETDENALLPDNMFPKHLFYNEADAAEDAILFPEELDSNTLPSTQIAKVNPIDTWMKQGFSMSQFVQGLDSVDSDADDEDDEEGSEESDHDEDDDYVIDGPRDDAIPSDPSSVSATLMSMVPENHRDVMAKILKQPRDTRHWSDPDRMNDDFMCFIDREKAKIFKEVWHKADTEPHAHERYIEMRSMAKKSLSFLMKTPVGEDNDRFIAMKLVADMNVSAEDMGDVRKALAKVLPFFTKDFLDSESGLPFRDSLLFKQEERAKTIPDCRTHVSNKHRKAEFWKPFDDAIDKLEDTDDLGSFPDEWDVTVRPIIASLYKSGILRNRPDAYYEGQAFCAIESSRPNKPEFFIDFRQNMPSNKDLSHMEDPSKVKPFMEHAAGFVKKIAKEGKGEEGNIRFSVLKMWSHAYFYPLMIGPDNHDMTSFRDLKGRRWIWQFVPKDMAGSEYSMHYTAKSRFAPYDRGPDSTSSFSYTGSSGYGGVAGLERYRNRMGAGGGRGGMGRGEGGSGGVNFFKGSVVVKRDKVLVMARNEEECKVLTAAAAFAIECRPWRQEVDLWKSFLNVDYSFLEGLEKEWFE</sequence>
<protein>
    <submittedName>
        <fullName evidence="3">Uncharacterized protein</fullName>
    </submittedName>
</protein>
<reference evidence="3" key="1">
    <citation type="submission" date="2021-07" db="EMBL/GenBank/DDBJ databases">
        <authorList>
            <person name="Durling M."/>
        </authorList>
    </citation>
    <scope>NUCLEOTIDE SEQUENCE</scope>
</reference>
<evidence type="ECO:0000256" key="2">
    <source>
        <dbReference type="SAM" id="MobiDB-lite"/>
    </source>
</evidence>
<evidence type="ECO:0000313" key="4">
    <source>
        <dbReference type="Proteomes" id="UP000696280"/>
    </source>
</evidence>
<accession>A0A9N9L2V6</accession>
<feature type="compositionally biased region" description="Acidic residues" evidence="2">
    <location>
        <begin position="905"/>
        <end position="930"/>
    </location>
</feature>
<keyword evidence="4" id="KW-1185">Reference proteome</keyword>
<feature type="compositionally biased region" description="Basic and acidic residues" evidence="2">
    <location>
        <begin position="304"/>
        <end position="317"/>
    </location>
</feature>
<dbReference type="OrthoDB" id="5326588at2759"/>
<feature type="coiled-coil region" evidence="1">
    <location>
        <begin position="127"/>
        <end position="185"/>
    </location>
</feature>
<name>A0A9N9L2V6_9HELO</name>
<feature type="region of interest" description="Disordered" evidence="2">
    <location>
        <begin position="270"/>
        <end position="317"/>
    </location>
</feature>
<keyword evidence="1" id="KW-0175">Coiled coil</keyword>
<organism evidence="3 4">
    <name type="scientific">Hymenoscyphus fraxineus</name>
    <dbReference type="NCBI Taxonomy" id="746836"/>
    <lineage>
        <taxon>Eukaryota</taxon>
        <taxon>Fungi</taxon>
        <taxon>Dikarya</taxon>
        <taxon>Ascomycota</taxon>
        <taxon>Pezizomycotina</taxon>
        <taxon>Leotiomycetes</taxon>
        <taxon>Helotiales</taxon>
        <taxon>Helotiaceae</taxon>
        <taxon>Hymenoscyphus</taxon>
    </lineage>
</organism>
<comment type="caution">
    <text evidence="3">The sequence shown here is derived from an EMBL/GenBank/DDBJ whole genome shotgun (WGS) entry which is preliminary data.</text>
</comment>
<evidence type="ECO:0000313" key="3">
    <source>
        <dbReference type="EMBL" id="CAG8959200.1"/>
    </source>
</evidence>
<gene>
    <name evidence="3" type="ORF">HYFRA_00012557</name>
</gene>
<dbReference type="Proteomes" id="UP000696280">
    <property type="component" value="Unassembled WGS sequence"/>
</dbReference>
<feature type="region of interest" description="Disordered" evidence="2">
    <location>
        <begin position="903"/>
        <end position="945"/>
    </location>
</feature>